<evidence type="ECO:0000256" key="1">
    <source>
        <dbReference type="ARBA" id="ARBA00022714"/>
    </source>
</evidence>
<dbReference type="EMBL" id="CP090978">
    <property type="protein sequence ID" value="UJF33008.1"/>
    <property type="molecule type" value="Genomic_DNA"/>
</dbReference>
<evidence type="ECO:0000256" key="2">
    <source>
        <dbReference type="ARBA" id="ARBA00022723"/>
    </source>
</evidence>
<evidence type="ECO:0000259" key="5">
    <source>
        <dbReference type="PROSITE" id="PS51296"/>
    </source>
</evidence>
<dbReference type="Pfam" id="PF00355">
    <property type="entry name" value="Rieske"/>
    <property type="match status" value="1"/>
</dbReference>
<dbReference type="InterPro" id="IPR017941">
    <property type="entry name" value="Rieske_2Fe-2S"/>
</dbReference>
<dbReference type="Gene3D" id="2.102.10.10">
    <property type="entry name" value="Rieske [2Fe-2S] iron-sulphur domain"/>
    <property type="match status" value="1"/>
</dbReference>
<keyword evidence="1" id="KW-0001">2Fe-2S</keyword>
<evidence type="ECO:0000256" key="4">
    <source>
        <dbReference type="ARBA" id="ARBA00023014"/>
    </source>
</evidence>
<dbReference type="Proteomes" id="UP001649230">
    <property type="component" value="Chromosome"/>
</dbReference>
<name>A0ABY3SG46_9BACL</name>
<accession>A0ABY3SG46</accession>
<proteinExistence type="predicted"/>
<evidence type="ECO:0000313" key="7">
    <source>
        <dbReference type="Proteomes" id="UP001649230"/>
    </source>
</evidence>
<organism evidence="6 7">
    <name type="scientific">Paenibacillus hexagrammi</name>
    <dbReference type="NCBI Taxonomy" id="2908839"/>
    <lineage>
        <taxon>Bacteria</taxon>
        <taxon>Bacillati</taxon>
        <taxon>Bacillota</taxon>
        <taxon>Bacilli</taxon>
        <taxon>Bacillales</taxon>
        <taxon>Paenibacillaceae</taxon>
        <taxon>Paenibacillus</taxon>
    </lineage>
</organism>
<reference evidence="6 7" key="1">
    <citation type="journal article" date="2024" name="Int. J. Syst. Evol. Microbiol.">
        <title>Paenibacillus hexagrammi sp. nov., a novel bacterium isolated from the gut content of Hexagrammos agrammus.</title>
        <authorList>
            <person name="Jung H.K."/>
            <person name="Kim D.G."/>
            <person name="Zin H."/>
            <person name="Park J."/>
            <person name="Jung H."/>
            <person name="Kim Y.O."/>
            <person name="Kong H.J."/>
            <person name="Kim J.W."/>
            <person name="Kim Y.S."/>
        </authorList>
    </citation>
    <scope>NUCLEOTIDE SEQUENCE [LARGE SCALE GENOMIC DNA]</scope>
    <source>
        <strain evidence="6 7">YPD9-1</strain>
    </source>
</reference>
<feature type="domain" description="Rieske" evidence="5">
    <location>
        <begin position="1"/>
        <end position="94"/>
    </location>
</feature>
<dbReference type="PROSITE" id="PS51296">
    <property type="entry name" value="RIESKE"/>
    <property type="match status" value="1"/>
</dbReference>
<gene>
    <name evidence="6" type="ORF">L0M14_26095</name>
</gene>
<keyword evidence="7" id="KW-1185">Reference proteome</keyword>
<protein>
    <submittedName>
        <fullName evidence="6">Rieske (2Fe-2S) protein</fullName>
    </submittedName>
</protein>
<evidence type="ECO:0000313" key="6">
    <source>
        <dbReference type="EMBL" id="UJF33008.1"/>
    </source>
</evidence>
<keyword evidence="3" id="KW-0408">Iron</keyword>
<dbReference type="RefSeq" id="WP_235119350.1">
    <property type="nucleotide sequence ID" value="NZ_CP090978.1"/>
</dbReference>
<dbReference type="InterPro" id="IPR036922">
    <property type="entry name" value="Rieske_2Fe-2S_sf"/>
</dbReference>
<keyword evidence="2" id="KW-0479">Metal-binding</keyword>
<dbReference type="SUPFAM" id="SSF50022">
    <property type="entry name" value="ISP domain"/>
    <property type="match status" value="1"/>
</dbReference>
<dbReference type="CDD" id="cd03467">
    <property type="entry name" value="Rieske"/>
    <property type="match status" value="1"/>
</dbReference>
<sequence length="96" mass="11119">MKEIALGPLTEWTQFPVEVEVEQKPYFLVKENDKYELFSRKCPHAGDIVELEDGEFVCPMHGWTFEAHTGRCHNVPSAALKNYEVIERNGHLFVQI</sequence>
<evidence type="ECO:0000256" key="3">
    <source>
        <dbReference type="ARBA" id="ARBA00023004"/>
    </source>
</evidence>
<keyword evidence="4" id="KW-0411">Iron-sulfur</keyword>